<dbReference type="AlphaFoldDB" id="A0A0K2TSQ3"/>
<sequence length="51" mass="6135">MSVEVHQTRLLIFKGIKLTSRLGKRKVKMTQKSNYQYLQDLNNKLLMILKW</sequence>
<dbReference type="EMBL" id="HACA01011341">
    <property type="protein sequence ID" value="CDW28702.1"/>
    <property type="molecule type" value="Transcribed_RNA"/>
</dbReference>
<accession>A0A0K2TSQ3</accession>
<name>A0A0K2TSQ3_LEPSM</name>
<organism evidence="1">
    <name type="scientific">Lepeophtheirus salmonis</name>
    <name type="common">Salmon louse</name>
    <name type="synonym">Caligus salmonis</name>
    <dbReference type="NCBI Taxonomy" id="72036"/>
    <lineage>
        <taxon>Eukaryota</taxon>
        <taxon>Metazoa</taxon>
        <taxon>Ecdysozoa</taxon>
        <taxon>Arthropoda</taxon>
        <taxon>Crustacea</taxon>
        <taxon>Multicrustacea</taxon>
        <taxon>Hexanauplia</taxon>
        <taxon>Copepoda</taxon>
        <taxon>Siphonostomatoida</taxon>
        <taxon>Caligidae</taxon>
        <taxon>Lepeophtheirus</taxon>
    </lineage>
</organism>
<proteinExistence type="predicted"/>
<protein>
    <submittedName>
        <fullName evidence="1">Uncharacterized protein</fullName>
    </submittedName>
</protein>
<evidence type="ECO:0000313" key="1">
    <source>
        <dbReference type="EMBL" id="CDW28702.1"/>
    </source>
</evidence>
<reference evidence="1" key="1">
    <citation type="submission" date="2014-05" db="EMBL/GenBank/DDBJ databases">
        <authorList>
            <person name="Chronopoulou M."/>
        </authorList>
    </citation>
    <scope>NUCLEOTIDE SEQUENCE</scope>
    <source>
        <tissue evidence="1">Whole organism</tissue>
    </source>
</reference>